<dbReference type="Proteomes" id="UP000663874">
    <property type="component" value="Unassembled WGS sequence"/>
</dbReference>
<dbReference type="Pfam" id="PF00240">
    <property type="entry name" value="ubiquitin"/>
    <property type="match status" value="1"/>
</dbReference>
<gene>
    <name evidence="3" type="ORF">FNK824_LOCUS30249</name>
    <name evidence="2" type="ORF">OTI717_LOCUS21153</name>
</gene>
<dbReference type="FunFam" id="3.10.20.90:FF:000222">
    <property type="entry name" value="Polyubiquitin 5"/>
    <property type="match status" value="1"/>
</dbReference>
<dbReference type="AlphaFoldDB" id="A0A819EHS6"/>
<dbReference type="PANTHER" id="PTHR10666">
    <property type="entry name" value="UBIQUITIN"/>
    <property type="match status" value="1"/>
</dbReference>
<dbReference type="SMART" id="SM00213">
    <property type="entry name" value="UBQ"/>
    <property type="match status" value="1"/>
</dbReference>
<protein>
    <recommendedName>
        <fullName evidence="1">Ubiquitin-like domain-containing protein</fullName>
    </recommendedName>
</protein>
<evidence type="ECO:0000259" key="1">
    <source>
        <dbReference type="PROSITE" id="PS50053"/>
    </source>
</evidence>
<dbReference type="PROSITE" id="PS50053">
    <property type="entry name" value="UBIQUITIN_2"/>
    <property type="match status" value="1"/>
</dbReference>
<dbReference type="EMBL" id="CAJOAX010003377">
    <property type="protein sequence ID" value="CAF3850812.1"/>
    <property type="molecule type" value="Genomic_DNA"/>
</dbReference>
<dbReference type="InterPro" id="IPR000626">
    <property type="entry name" value="Ubiquitin-like_dom"/>
</dbReference>
<sequence length="421" mass="49016">MSNKSVAQRQKDEAEREAVDKMKRDTLIQAINQCSDLIKLRQCVCDLRSTGICLEKWWTDRVLPRFFVITHKRPKEASYACLKSIDDRTIFELDDRMSVNLSDSRLILHKRKHIPDTMQIFVRLLNGYTATFEVRPNTTTEYVKLQVLAHDGIPIKQQRLIFAGRQLEGGRTLADYNIEKESTLHLILRLTGGKPIIRLYSLNNIVISNVNVRLDLANSIWNLSNIYPISSNTDEMSFIEWNNIHVHPDGRLLFENKYKIIENDRLFPSIADENEHRMLFWEALTNTNSSFFELNNGLCVPRRDFSRILSYLLKKMSFSIEDRDDMITYVLPHLDDADPEYTSPNVVFRFLSQDEYSSVAKLSIRPVPERIIRAFLLYRLANDDEQVSDIDEIEKVIDLICQQNSSSSGLIVHEWGSMFLY</sequence>
<feature type="domain" description="Ubiquitin-like" evidence="1">
    <location>
        <begin position="118"/>
        <end position="193"/>
    </location>
</feature>
<dbReference type="SUPFAM" id="SSF54236">
    <property type="entry name" value="Ubiquitin-like"/>
    <property type="match status" value="1"/>
</dbReference>
<name>A0A819EHS6_9BILA</name>
<evidence type="ECO:0000313" key="4">
    <source>
        <dbReference type="Proteomes" id="UP000663823"/>
    </source>
</evidence>
<dbReference type="Proteomes" id="UP000663823">
    <property type="component" value="Unassembled WGS sequence"/>
</dbReference>
<dbReference type="InterPro" id="IPR019956">
    <property type="entry name" value="Ubiquitin_dom"/>
</dbReference>
<dbReference type="InterPro" id="IPR029071">
    <property type="entry name" value="Ubiquitin-like_domsf"/>
</dbReference>
<accession>A0A819EHS6</accession>
<dbReference type="PRINTS" id="PR00348">
    <property type="entry name" value="UBIQUITIN"/>
</dbReference>
<evidence type="ECO:0000313" key="3">
    <source>
        <dbReference type="EMBL" id="CAF4078924.1"/>
    </source>
</evidence>
<proteinExistence type="predicted"/>
<reference evidence="2" key="1">
    <citation type="submission" date="2021-02" db="EMBL/GenBank/DDBJ databases">
        <authorList>
            <person name="Nowell W R."/>
        </authorList>
    </citation>
    <scope>NUCLEOTIDE SEQUENCE</scope>
</reference>
<dbReference type="Gene3D" id="3.10.20.90">
    <property type="entry name" value="Phosphatidylinositol 3-kinase Catalytic Subunit, Chain A, domain 1"/>
    <property type="match status" value="1"/>
</dbReference>
<organism evidence="2 4">
    <name type="scientific">Rotaria sordida</name>
    <dbReference type="NCBI Taxonomy" id="392033"/>
    <lineage>
        <taxon>Eukaryota</taxon>
        <taxon>Metazoa</taxon>
        <taxon>Spiralia</taxon>
        <taxon>Gnathifera</taxon>
        <taxon>Rotifera</taxon>
        <taxon>Eurotatoria</taxon>
        <taxon>Bdelloidea</taxon>
        <taxon>Philodinida</taxon>
        <taxon>Philodinidae</taxon>
        <taxon>Rotaria</taxon>
    </lineage>
</organism>
<evidence type="ECO:0000313" key="2">
    <source>
        <dbReference type="EMBL" id="CAF3850812.1"/>
    </source>
</evidence>
<dbReference type="InterPro" id="IPR050158">
    <property type="entry name" value="Ubiquitin_ubiquitin-like"/>
</dbReference>
<comment type="caution">
    <text evidence="2">The sequence shown here is derived from an EMBL/GenBank/DDBJ whole genome shotgun (WGS) entry which is preliminary data.</text>
</comment>
<dbReference type="EMBL" id="CAJOBE010009162">
    <property type="protein sequence ID" value="CAF4078924.1"/>
    <property type="molecule type" value="Genomic_DNA"/>
</dbReference>